<evidence type="ECO:0000313" key="1">
    <source>
        <dbReference type="EMBL" id="KAL3574268.1"/>
    </source>
</evidence>
<comment type="caution">
    <text evidence="1">The sequence shown here is derived from an EMBL/GenBank/DDBJ whole genome shotgun (WGS) entry which is preliminary data.</text>
</comment>
<reference evidence="1 2" key="1">
    <citation type="journal article" date="2024" name="Plant Biotechnol. J.">
        <title>Genome and CRISPR/Cas9 system of a widespread forest tree (Populus alba) in the world.</title>
        <authorList>
            <person name="Liu Y.J."/>
            <person name="Jiang P.F."/>
            <person name="Han X.M."/>
            <person name="Li X.Y."/>
            <person name="Wang H.M."/>
            <person name="Wang Y.J."/>
            <person name="Wang X.X."/>
            <person name="Zeng Q.Y."/>
        </authorList>
    </citation>
    <scope>NUCLEOTIDE SEQUENCE [LARGE SCALE GENOMIC DNA]</scope>
    <source>
        <strain evidence="2">cv. PAL-ZL1</strain>
    </source>
</reference>
<name>A0ACC4B6S1_POPAL</name>
<proteinExistence type="predicted"/>
<dbReference type="EMBL" id="RCHU02000013">
    <property type="protein sequence ID" value="KAL3574268.1"/>
    <property type="molecule type" value="Genomic_DNA"/>
</dbReference>
<gene>
    <name evidence="1" type="ORF">D5086_024881</name>
</gene>
<accession>A0ACC4B6S1</accession>
<protein>
    <submittedName>
        <fullName evidence="1">Uncharacterized protein</fullName>
    </submittedName>
</protein>
<dbReference type="Proteomes" id="UP000309997">
    <property type="component" value="Unassembled WGS sequence"/>
</dbReference>
<keyword evidence="2" id="KW-1185">Reference proteome</keyword>
<sequence length="471" mass="50303">MNFCSLLLLQLPLLLVFTTTSKANIPPGSSLYASNTSQTWSSPNNTFFLGFTQVDPTSYTVSISHRTAGVSIWTTANVVVGTASAAVIDYGGVFQFLPNGNLLLTNRSGATVWTSNTANLGVTSASLDDTGNLLQSNGILTLLDAGSRMSVAFGNDYGEGGEIMRFLRLGSDGNLRMYSGGTTAMTWAALADQCQVYGYCGNMGICSYNESSLSPICKCPSLNFEAVDVNDSRKGCKRKVEVADCAGNVTMLELKQTKFLTFQAQQIVTIGITACRVNCLSSPSCMACTSTSDTYVLYCYMKNTPDFVSGYQGPVLLGTSYIKVCGPVQPNPLPSDQIGGDKKFRESRGWQVGVFVAGTLLGLAALVGLFWWFRCKNSPKFGGVWAQYTLLDYASEIARPPAPKALMKGSTSGTSTNLSIQDGAQSTCEASAPPPSSSSSFQTAGISPVVSERIMERPYPSVLELFEIKSH</sequence>
<organism evidence="1 2">
    <name type="scientific">Populus alba</name>
    <name type="common">White poplar</name>
    <dbReference type="NCBI Taxonomy" id="43335"/>
    <lineage>
        <taxon>Eukaryota</taxon>
        <taxon>Viridiplantae</taxon>
        <taxon>Streptophyta</taxon>
        <taxon>Embryophyta</taxon>
        <taxon>Tracheophyta</taxon>
        <taxon>Spermatophyta</taxon>
        <taxon>Magnoliopsida</taxon>
        <taxon>eudicotyledons</taxon>
        <taxon>Gunneridae</taxon>
        <taxon>Pentapetalae</taxon>
        <taxon>rosids</taxon>
        <taxon>fabids</taxon>
        <taxon>Malpighiales</taxon>
        <taxon>Salicaceae</taxon>
        <taxon>Saliceae</taxon>
        <taxon>Populus</taxon>
    </lineage>
</organism>
<evidence type="ECO:0000313" key="2">
    <source>
        <dbReference type="Proteomes" id="UP000309997"/>
    </source>
</evidence>